<dbReference type="Pfam" id="PF02017">
    <property type="entry name" value="CIDE-N"/>
    <property type="match status" value="1"/>
</dbReference>
<dbReference type="SMART" id="SM00266">
    <property type="entry name" value="CAD"/>
    <property type="match status" value="1"/>
</dbReference>
<proteinExistence type="predicted"/>
<evidence type="ECO:0000313" key="4">
    <source>
        <dbReference type="EMBL" id="CAE1322975.1"/>
    </source>
</evidence>
<dbReference type="Gene3D" id="1.10.1490.10">
    <property type="entry name" value="C-terminal domain of DFF45/ICAD (DFF-C domain)"/>
    <property type="match status" value="1"/>
</dbReference>
<gene>
    <name evidence="4" type="ORF">SPHA_72879</name>
</gene>
<feature type="domain" description="CIDE-N" evidence="3">
    <location>
        <begin position="38"/>
        <end position="116"/>
    </location>
</feature>
<evidence type="ECO:0000259" key="3">
    <source>
        <dbReference type="PROSITE" id="PS51135"/>
    </source>
</evidence>
<dbReference type="OrthoDB" id="9387550at2759"/>
<evidence type="ECO:0000313" key="5">
    <source>
        <dbReference type="Proteomes" id="UP000597762"/>
    </source>
</evidence>
<dbReference type="Gene3D" id="3.10.20.10">
    <property type="match status" value="1"/>
</dbReference>
<evidence type="ECO:0000256" key="1">
    <source>
        <dbReference type="ARBA" id="ARBA00022703"/>
    </source>
</evidence>
<dbReference type="GO" id="GO:0006915">
    <property type="term" value="P:apoptotic process"/>
    <property type="evidence" value="ECO:0007669"/>
    <property type="project" value="UniProtKB-UniRule"/>
</dbReference>
<dbReference type="EMBL" id="CAHIKZ030005350">
    <property type="protein sequence ID" value="CAE1322975.1"/>
    <property type="molecule type" value="Genomic_DNA"/>
</dbReference>
<dbReference type="Proteomes" id="UP000597762">
    <property type="component" value="Unassembled WGS sequence"/>
</dbReference>
<dbReference type="PANTHER" id="PTHR12306:SF15">
    <property type="entry name" value="DNAATION FACTOR-RELATED PROTEIN 1, ISOFORM B-RELATED"/>
    <property type="match status" value="1"/>
</dbReference>
<sequence>MYSTSRRGPTYKRRRQLIYSYKTESRTEINIHTELIYTYLRFALKYSKKIWISLSKYGMLIQIVDIGKSKLEISPSASTRVVLECDGTEVEDEEYFAFMQPNTVFQLLQVTEKWRPPQSTSQSQMNYDDVDCGGDSESIPLRLRHLLQKMQTDIASVILLSADDLETVSKMPLSELASHLSESEFFAEQIQAACRNRLENIYQTQDALDLLRIYHASQQNSLLVEESSKKRKAET</sequence>
<dbReference type="AlphaFoldDB" id="A0A812EEG4"/>
<dbReference type="GO" id="GO:0042981">
    <property type="term" value="P:regulation of apoptotic process"/>
    <property type="evidence" value="ECO:0007669"/>
    <property type="project" value="TreeGrafter"/>
</dbReference>
<evidence type="ECO:0000256" key="2">
    <source>
        <dbReference type="PROSITE-ProRule" id="PRU00447"/>
    </source>
</evidence>
<accession>A0A812EEG4</accession>
<comment type="caution">
    <text evidence="4">The sequence shown here is derived from an EMBL/GenBank/DDBJ whole genome shotgun (WGS) entry which is preliminary data.</text>
</comment>
<dbReference type="InterPro" id="IPR003508">
    <property type="entry name" value="CIDE-N_dom"/>
</dbReference>
<keyword evidence="1 2" id="KW-0053">Apoptosis</keyword>
<reference evidence="4" key="1">
    <citation type="submission" date="2021-01" db="EMBL/GenBank/DDBJ databases">
        <authorList>
            <person name="Li R."/>
            <person name="Bekaert M."/>
        </authorList>
    </citation>
    <scope>NUCLEOTIDE SEQUENCE</scope>
    <source>
        <strain evidence="4">Farmed</strain>
    </source>
</reference>
<dbReference type="InterPro" id="IPR015121">
    <property type="entry name" value="DNA_fragmentation_mid_dom"/>
</dbReference>
<dbReference type="Pfam" id="PF09033">
    <property type="entry name" value="DFF-C"/>
    <property type="match status" value="1"/>
</dbReference>
<dbReference type="PANTHER" id="PTHR12306">
    <property type="entry name" value="CELL DEATH ACTIVATOR CIDE"/>
    <property type="match status" value="1"/>
</dbReference>
<dbReference type="SUPFAM" id="SSF54277">
    <property type="entry name" value="CAD &amp; PB1 domains"/>
    <property type="match status" value="1"/>
</dbReference>
<organism evidence="4 5">
    <name type="scientific">Acanthosepion pharaonis</name>
    <name type="common">Pharaoh cuttlefish</name>
    <name type="synonym">Sepia pharaonis</name>
    <dbReference type="NCBI Taxonomy" id="158019"/>
    <lineage>
        <taxon>Eukaryota</taxon>
        <taxon>Metazoa</taxon>
        <taxon>Spiralia</taxon>
        <taxon>Lophotrochozoa</taxon>
        <taxon>Mollusca</taxon>
        <taxon>Cephalopoda</taxon>
        <taxon>Coleoidea</taxon>
        <taxon>Decapodiformes</taxon>
        <taxon>Sepiida</taxon>
        <taxon>Sepiina</taxon>
        <taxon>Sepiidae</taxon>
        <taxon>Acanthosepion</taxon>
    </lineage>
</organism>
<keyword evidence="5" id="KW-1185">Reference proteome</keyword>
<name>A0A812EEG4_ACAPH</name>
<protein>
    <submittedName>
        <fullName evidence="4">DFFA</fullName>
    </submittedName>
</protein>
<dbReference type="PROSITE" id="PS51135">
    <property type="entry name" value="CIDE_N"/>
    <property type="match status" value="1"/>
</dbReference>